<comment type="caution">
    <text evidence="3">The sequence shown here is derived from an EMBL/GenBank/DDBJ whole genome shotgun (WGS) entry which is preliminary data.</text>
</comment>
<gene>
    <name evidence="3" type="ORF">LSAT_V11C800391920</name>
</gene>
<dbReference type="Pfam" id="PF14372">
    <property type="entry name" value="hAT-like_RNase-H"/>
    <property type="match status" value="1"/>
</dbReference>
<organism evidence="3 4">
    <name type="scientific">Lactuca sativa</name>
    <name type="common">Garden lettuce</name>
    <dbReference type="NCBI Taxonomy" id="4236"/>
    <lineage>
        <taxon>Eukaryota</taxon>
        <taxon>Viridiplantae</taxon>
        <taxon>Streptophyta</taxon>
        <taxon>Embryophyta</taxon>
        <taxon>Tracheophyta</taxon>
        <taxon>Spermatophyta</taxon>
        <taxon>Magnoliopsida</taxon>
        <taxon>eudicotyledons</taxon>
        <taxon>Gunneridae</taxon>
        <taxon>Pentapetalae</taxon>
        <taxon>asterids</taxon>
        <taxon>campanulids</taxon>
        <taxon>Asterales</taxon>
        <taxon>Asteraceae</taxon>
        <taxon>Cichorioideae</taxon>
        <taxon>Cichorieae</taxon>
        <taxon>Lactucinae</taxon>
        <taxon>Lactuca</taxon>
    </lineage>
</organism>
<dbReference type="AlphaFoldDB" id="A0A9R1UVT6"/>
<sequence length="276" mass="32443">MLKTVPETPQHKGVAERMNRTLNERVKSMRLHARMPKMLWEDAVSIISYLINCGYSIPIGFKIPEEEWQKRELRKSGSDGETENTKVNGSSDDDEDSETKIPDQLKYEAPNQTDIETLNLIRTTRDRRSTRKYSPLLQLPHRKLILECKIRWNSTYEMLAVAIKFKDVFPMFKEKEPRYLSCTSNEDWLKVEKLYEILEAFNSKTNIVFGSEYPTSNLFLNEVYRIKVLLDKRFQDPNEDKFVHDMVGCMKKNIDKYWGECNLMMPIGAILDPRCK</sequence>
<evidence type="ECO:0000313" key="3">
    <source>
        <dbReference type="EMBL" id="KAJ0194189.1"/>
    </source>
</evidence>
<dbReference type="InterPro" id="IPR012337">
    <property type="entry name" value="RNaseH-like_sf"/>
</dbReference>
<protein>
    <recommendedName>
        <fullName evidence="2">Integrase catalytic domain-containing protein</fullName>
    </recommendedName>
</protein>
<dbReference type="Gene3D" id="3.30.420.10">
    <property type="entry name" value="Ribonuclease H-like superfamily/Ribonuclease H"/>
    <property type="match status" value="1"/>
</dbReference>
<dbReference type="InterPro" id="IPR036397">
    <property type="entry name" value="RNaseH_sf"/>
</dbReference>
<dbReference type="PROSITE" id="PS50994">
    <property type="entry name" value="INTEGRASE"/>
    <property type="match status" value="1"/>
</dbReference>
<keyword evidence="4" id="KW-1185">Reference proteome</keyword>
<reference evidence="3 4" key="1">
    <citation type="journal article" date="2017" name="Nat. Commun.">
        <title>Genome assembly with in vitro proximity ligation data and whole-genome triplication in lettuce.</title>
        <authorList>
            <person name="Reyes-Chin-Wo S."/>
            <person name="Wang Z."/>
            <person name="Yang X."/>
            <person name="Kozik A."/>
            <person name="Arikit S."/>
            <person name="Song C."/>
            <person name="Xia L."/>
            <person name="Froenicke L."/>
            <person name="Lavelle D.O."/>
            <person name="Truco M.J."/>
            <person name="Xia R."/>
            <person name="Zhu S."/>
            <person name="Xu C."/>
            <person name="Xu H."/>
            <person name="Xu X."/>
            <person name="Cox K."/>
            <person name="Korf I."/>
            <person name="Meyers B.C."/>
            <person name="Michelmore R.W."/>
        </authorList>
    </citation>
    <scope>NUCLEOTIDE SEQUENCE [LARGE SCALE GENOMIC DNA]</scope>
    <source>
        <strain evidence="4">cv. Salinas</strain>
        <tissue evidence="3">Seedlings</tissue>
    </source>
</reference>
<proteinExistence type="predicted"/>
<dbReference type="PANTHER" id="PTHR23272:SF183">
    <property type="entry name" value="ZINC FINGER BED DOMAIN-CONTAINING PROTEIN RICESLEEPER 1-LIKE"/>
    <property type="match status" value="1"/>
</dbReference>
<name>A0A9R1UVT6_LACSA</name>
<dbReference type="InterPro" id="IPR025525">
    <property type="entry name" value="hAT-like_transposase_RNase-H"/>
</dbReference>
<dbReference type="Proteomes" id="UP000235145">
    <property type="component" value="Unassembled WGS sequence"/>
</dbReference>
<dbReference type="EMBL" id="NBSK02000008">
    <property type="protein sequence ID" value="KAJ0194189.1"/>
    <property type="molecule type" value="Genomic_DNA"/>
</dbReference>
<feature type="region of interest" description="Disordered" evidence="1">
    <location>
        <begin position="72"/>
        <end position="105"/>
    </location>
</feature>
<dbReference type="InterPro" id="IPR001584">
    <property type="entry name" value="Integrase_cat-core"/>
</dbReference>
<dbReference type="SUPFAM" id="SSF53098">
    <property type="entry name" value="Ribonuclease H-like"/>
    <property type="match status" value="2"/>
</dbReference>
<evidence type="ECO:0000256" key="1">
    <source>
        <dbReference type="SAM" id="MobiDB-lite"/>
    </source>
</evidence>
<evidence type="ECO:0000313" key="4">
    <source>
        <dbReference type="Proteomes" id="UP000235145"/>
    </source>
</evidence>
<dbReference type="GO" id="GO:0015074">
    <property type="term" value="P:DNA integration"/>
    <property type="evidence" value="ECO:0007669"/>
    <property type="project" value="InterPro"/>
</dbReference>
<dbReference type="GO" id="GO:0003677">
    <property type="term" value="F:DNA binding"/>
    <property type="evidence" value="ECO:0007669"/>
    <property type="project" value="InterPro"/>
</dbReference>
<feature type="domain" description="Integrase catalytic" evidence="2">
    <location>
        <begin position="1"/>
        <end position="72"/>
    </location>
</feature>
<dbReference type="PANTHER" id="PTHR23272">
    <property type="entry name" value="BED FINGER-RELATED"/>
    <property type="match status" value="1"/>
</dbReference>
<evidence type="ECO:0000259" key="2">
    <source>
        <dbReference type="PROSITE" id="PS50994"/>
    </source>
</evidence>
<accession>A0A9R1UVT6</accession>